<reference evidence="5 6" key="1">
    <citation type="submission" date="2019-08" db="EMBL/GenBank/DDBJ databases">
        <title>In-depth cultivation of the pig gut microbiome towards novel bacterial diversity and tailored functional studies.</title>
        <authorList>
            <person name="Wylensek D."/>
            <person name="Hitch T.C.A."/>
            <person name="Clavel T."/>
        </authorList>
    </citation>
    <scope>NUCLEOTIDE SEQUENCE [LARGE SCALE GENOMIC DNA]</scope>
    <source>
        <strain evidence="5 6">BBE-744-WT-12</strain>
    </source>
</reference>
<dbReference type="CDD" id="cd02205">
    <property type="entry name" value="CBS_pair_SF"/>
    <property type="match status" value="1"/>
</dbReference>
<feature type="domain" description="CBS" evidence="4">
    <location>
        <begin position="163"/>
        <end position="221"/>
    </location>
</feature>
<dbReference type="EMBL" id="VUNS01000027">
    <property type="protein sequence ID" value="MST98976.1"/>
    <property type="molecule type" value="Genomic_DNA"/>
</dbReference>
<feature type="domain" description="PTS EIIA type-2" evidence="3">
    <location>
        <begin position="5"/>
        <end position="149"/>
    </location>
</feature>
<dbReference type="Pfam" id="PF00359">
    <property type="entry name" value="PTS_EIIA_2"/>
    <property type="match status" value="1"/>
</dbReference>
<evidence type="ECO:0000313" key="5">
    <source>
        <dbReference type="EMBL" id="MST98976.1"/>
    </source>
</evidence>
<dbReference type="SMART" id="SM00116">
    <property type="entry name" value="CBS"/>
    <property type="match status" value="2"/>
</dbReference>
<evidence type="ECO:0000256" key="1">
    <source>
        <dbReference type="ARBA" id="ARBA00022737"/>
    </source>
</evidence>
<keyword evidence="2" id="KW-0129">CBS domain</keyword>
<dbReference type="Gene3D" id="3.10.580.10">
    <property type="entry name" value="CBS-domain"/>
    <property type="match status" value="1"/>
</dbReference>
<accession>A0A844G6K2</accession>
<evidence type="ECO:0000313" key="6">
    <source>
        <dbReference type="Proteomes" id="UP000435649"/>
    </source>
</evidence>
<evidence type="ECO:0000256" key="2">
    <source>
        <dbReference type="PROSITE-ProRule" id="PRU00703"/>
    </source>
</evidence>
<keyword evidence="6" id="KW-1185">Reference proteome</keyword>
<comment type="caution">
    <text evidence="5">The sequence shown here is derived from an EMBL/GenBank/DDBJ whole genome shotgun (WGS) entry which is preliminary data.</text>
</comment>
<evidence type="ECO:0000259" key="4">
    <source>
        <dbReference type="PROSITE" id="PS51371"/>
    </source>
</evidence>
<dbReference type="InterPro" id="IPR051462">
    <property type="entry name" value="CBS_domain-containing"/>
</dbReference>
<proteinExistence type="predicted"/>
<dbReference type="InterPro" id="IPR016152">
    <property type="entry name" value="PTrfase/Anion_transptr"/>
</dbReference>
<dbReference type="Proteomes" id="UP000435649">
    <property type="component" value="Unassembled WGS sequence"/>
</dbReference>
<dbReference type="Gene3D" id="3.40.930.10">
    <property type="entry name" value="Mannitol-specific EII, Chain A"/>
    <property type="match status" value="1"/>
</dbReference>
<sequence length="302" mass="34143">MKLVSILNEELIFTNVSGVSRSGIYAEMLKKAQAVLDIPLDVDKIVSGMIEREDTLQIPYEGCAMPHLRDPEFDDLYIIVGVLPKPVHFKEADVAPCKLVLMSLISPDTSDLYLKSLAAMMRYLAAGDNLEKLCGAKNASEFMETLRKANVTVRSNLVAEDVMISCGSYLRENDTLSAALDLFSRDDHTTIPVLDENDRLVGELTAMDILKSFIPEYIFRMDNLDFLTSFEPFNRIFQEENQHVVRDYMRNPSLTAHPETPLIQFTVKMVKKGVRTCFVVDANRKYVGEIMVKHIVKKVLRG</sequence>
<protein>
    <submittedName>
        <fullName evidence="5">CBS domain-containing protein</fullName>
    </submittedName>
</protein>
<dbReference type="RefSeq" id="WP_106054276.1">
    <property type="nucleotide sequence ID" value="NZ_CALXOB010000048.1"/>
</dbReference>
<feature type="domain" description="CBS" evidence="4">
    <location>
        <begin position="249"/>
        <end position="302"/>
    </location>
</feature>
<dbReference type="InterPro" id="IPR002178">
    <property type="entry name" value="PTS_EIIA_type-2_dom"/>
</dbReference>
<name>A0A844G6K2_9BACT</name>
<dbReference type="PROSITE" id="PS51371">
    <property type="entry name" value="CBS"/>
    <property type="match status" value="2"/>
</dbReference>
<organism evidence="5 6">
    <name type="scientific">Victivallis lenta</name>
    <dbReference type="NCBI Taxonomy" id="2606640"/>
    <lineage>
        <taxon>Bacteria</taxon>
        <taxon>Pseudomonadati</taxon>
        <taxon>Lentisphaerota</taxon>
        <taxon>Lentisphaeria</taxon>
        <taxon>Victivallales</taxon>
        <taxon>Victivallaceae</taxon>
        <taxon>Victivallis</taxon>
    </lineage>
</organism>
<dbReference type="SUPFAM" id="SSF55804">
    <property type="entry name" value="Phoshotransferase/anion transport protein"/>
    <property type="match status" value="1"/>
</dbReference>
<dbReference type="Pfam" id="PF00571">
    <property type="entry name" value="CBS"/>
    <property type="match status" value="2"/>
</dbReference>
<gene>
    <name evidence="5" type="ORF">FYJ85_18230</name>
</gene>
<dbReference type="InterPro" id="IPR000644">
    <property type="entry name" value="CBS_dom"/>
</dbReference>
<dbReference type="SUPFAM" id="SSF54631">
    <property type="entry name" value="CBS-domain pair"/>
    <property type="match status" value="1"/>
</dbReference>
<dbReference type="InterPro" id="IPR046342">
    <property type="entry name" value="CBS_dom_sf"/>
</dbReference>
<evidence type="ECO:0000259" key="3">
    <source>
        <dbReference type="PROSITE" id="PS51094"/>
    </source>
</evidence>
<dbReference type="AlphaFoldDB" id="A0A844G6K2"/>
<dbReference type="PROSITE" id="PS51094">
    <property type="entry name" value="PTS_EIIA_TYPE_2"/>
    <property type="match status" value="1"/>
</dbReference>
<keyword evidence="1" id="KW-0677">Repeat</keyword>
<dbReference type="PANTHER" id="PTHR48108:SF34">
    <property type="entry name" value="CBS DOMAIN-CONTAINING PROTEIN YHCV"/>
    <property type="match status" value="1"/>
</dbReference>
<dbReference type="PANTHER" id="PTHR48108">
    <property type="entry name" value="CBS DOMAIN-CONTAINING PROTEIN CBSX2, CHLOROPLASTIC"/>
    <property type="match status" value="1"/>
</dbReference>